<dbReference type="NCBIfam" id="TIGR01928">
    <property type="entry name" value="menC_lowGC_arch"/>
    <property type="match status" value="1"/>
</dbReference>
<dbReference type="RefSeq" id="WP_191250757.1">
    <property type="nucleotide sequence ID" value="NZ_BNAY01000001.1"/>
</dbReference>
<comment type="cofactor">
    <cofactor evidence="1">
        <name>a divalent metal cation</name>
        <dbReference type="ChEBI" id="CHEBI:60240"/>
    </cofactor>
</comment>
<keyword evidence="4" id="KW-0456">Lyase</keyword>
<dbReference type="Proteomes" id="UP000635387">
    <property type="component" value="Unassembled WGS sequence"/>
</dbReference>
<dbReference type="PANTHER" id="PTHR48073">
    <property type="entry name" value="O-SUCCINYLBENZOATE SYNTHASE-RELATED"/>
    <property type="match status" value="1"/>
</dbReference>
<dbReference type="SFLD" id="SFLDG00180">
    <property type="entry name" value="muconate_cycloisomerase"/>
    <property type="match status" value="1"/>
</dbReference>
<evidence type="ECO:0000256" key="2">
    <source>
        <dbReference type="ARBA" id="ARBA00022723"/>
    </source>
</evidence>
<dbReference type="SMART" id="SM00922">
    <property type="entry name" value="MR_MLE"/>
    <property type="match status" value="1"/>
</dbReference>
<comment type="caution">
    <text evidence="8">The sequence shown here is derived from an EMBL/GenBank/DDBJ whole genome shotgun (WGS) entry which is preliminary data.</text>
</comment>
<reference evidence="9" key="1">
    <citation type="journal article" date="2019" name="Int. J. Syst. Evol. Microbiol.">
        <title>The Global Catalogue of Microorganisms (GCM) 10K type strain sequencing project: providing services to taxonomists for standard genome sequencing and annotation.</title>
        <authorList>
            <consortium name="The Broad Institute Genomics Platform"/>
            <consortium name="The Broad Institute Genome Sequencing Center for Infectious Disease"/>
            <person name="Wu L."/>
            <person name="Ma J."/>
        </authorList>
    </citation>
    <scope>NUCLEOTIDE SEQUENCE [LARGE SCALE GENOMIC DNA]</scope>
    <source>
        <strain evidence="9">CGMCC 4.7683</strain>
    </source>
</reference>
<evidence type="ECO:0000313" key="8">
    <source>
        <dbReference type="EMBL" id="GHH01591.1"/>
    </source>
</evidence>
<keyword evidence="3" id="KW-0460">Magnesium</keyword>
<dbReference type="InterPro" id="IPR029017">
    <property type="entry name" value="Enolase-like_N"/>
</dbReference>
<feature type="domain" description="Mandelate racemase/muconate lactonizing enzyme C-terminal" evidence="7">
    <location>
        <begin position="142"/>
        <end position="235"/>
    </location>
</feature>
<dbReference type="SUPFAM" id="SSF54826">
    <property type="entry name" value="Enolase N-terminal domain-like"/>
    <property type="match status" value="1"/>
</dbReference>
<dbReference type="Pfam" id="PF13378">
    <property type="entry name" value="MR_MLE_C"/>
    <property type="match status" value="1"/>
</dbReference>
<evidence type="ECO:0000313" key="9">
    <source>
        <dbReference type="Proteomes" id="UP000635387"/>
    </source>
</evidence>
<dbReference type="CDD" id="cd03317">
    <property type="entry name" value="NAAAR"/>
    <property type="match status" value="1"/>
</dbReference>
<keyword evidence="2" id="KW-0479">Metal-binding</keyword>
<evidence type="ECO:0000256" key="3">
    <source>
        <dbReference type="ARBA" id="ARBA00022842"/>
    </source>
</evidence>
<evidence type="ECO:0000256" key="4">
    <source>
        <dbReference type="ARBA" id="ARBA00023239"/>
    </source>
</evidence>
<dbReference type="SUPFAM" id="SSF51604">
    <property type="entry name" value="Enolase C-terminal domain-like"/>
    <property type="match status" value="1"/>
</dbReference>
<protein>
    <recommendedName>
        <fullName evidence="5 6">o-succinylbenzoate synthase</fullName>
        <ecNumber evidence="5 6">4.2.1.113</ecNumber>
    </recommendedName>
</protein>
<keyword evidence="9" id="KW-1185">Reference proteome</keyword>
<dbReference type="Pfam" id="PF02746">
    <property type="entry name" value="MR_MLE_N"/>
    <property type="match status" value="1"/>
</dbReference>
<dbReference type="EMBL" id="BNAY01000001">
    <property type="protein sequence ID" value="GHH01591.1"/>
    <property type="molecule type" value="Genomic_DNA"/>
</dbReference>
<dbReference type="PANTHER" id="PTHR48073:SF5">
    <property type="entry name" value="O-SUCCINYLBENZOATE SYNTHASE"/>
    <property type="match status" value="1"/>
</dbReference>
<gene>
    <name evidence="8" type="primary">menC</name>
    <name evidence="8" type="ORF">GCM10017790_01770</name>
</gene>
<dbReference type="SFLD" id="SFLDS00001">
    <property type="entry name" value="Enolase"/>
    <property type="match status" value="1"/>
</dbReference>
<dbReference type="InterPro" id="IPR029065">
    <property type="entry name" value="Enolase_C-like"/>
</dbReference>
<dbReference type="InterPro" id="IPR013342">
    <property type="entry name" value="Mandelate_racemase_C"/>
</dbReference>
<evidence type="ECO:0000259" key="7">
    <source>
        <dbReference type="SMART" id="SM00922"/>
    </source>
</evidence>
<sequence>MKIERVTLRRIALPLVSPFRTSLGVEYERVALLVRVTTSDAEGWGECVAGADASYSSEYVEGAEDVLVRHLVPPLLAAGSLTAHTVAPLLAGVKGHRMAKAALEMAILDAELREHGLSFAAALGAVADSVPSGVSVGIMDSVPELLDAVEGYLERGYRRIKLKIEPGWDVAPVRAVRERFGDDLLLQVDANAAYTRADARHLARLDDFALLLIEQPLDEEDLLGHAALVRSLRTPVCLDESIVSARSAADAIALGACQIVNVKPGRVGGYLEARRIHDVCAAAGVPVWCGGMLETGLGRAGNLALAALPNFTLPGDVSASDRYYETDVTEPFVLRDGNLPVPTGPGLGVAPIPGVLDEVTKSVRELSNL</sequence>
<evidence type="ECO:0000256" key="6">
    <source>
        <dbReference type="NCBIfam" id="TIGR01928"/>
    </source>
</evidence>
<dbReference type="SFLD" id="SFLDF00009">
    <property type="entry name" value="o-succinylbenzoate_synthase"/>
    <property type="match status" value="1"/>
</dbReference>
<evidence type="ECO:0000256" key="5">
    <source>
        <dbReference type="ARBA" id="ARBA00029491"/>
    </source>
</evidence>
<dbReference type="Gene3D" id="3.20.20.120">
    <property type="entry name" value="Enolase-like C-terminal domain"/>
    <property type="match status" value="1"/>
</dbReference>
<accession>A0ABQ3L3I2</accession>
<organism evidence="8 9">
    <name type="scientific">Amycolatopsis oliviviridis</name>
    <dbReference type="NCBI Taxonomy" id="1471590"/>
    <lineage>
        <taxon>Bacteria</taxon>
        <taxon>Bacillati</taxon>
        <taxon>Actinomycetota</taxon>
        <taxon>Actinomycetes</taxon>
        <taxon>Pseudonocardiales</taxon>
        <taxon>Pseudonocardiaceae</taxon>
        <taxon>Amycolatopsis</taxon>
    </lineage>
</organism>
<evidence type="ECO:0000256" key="1">
    <source>
        <dbReference type="ARBA" id="ARBA00001968"/>
    </source>
</evidence>
<dbReference type="InterPro" id="IPR013341">
    <property type="entry name" value="Mandelate_racemase_N_dom"/>
</dbReference>
<dbReference type="InterPro" id="IPR036849">
    <property type="entry name" value="Enolase-like_C_sf"/>
</dbReference>
<name>A0ABQ3L3I2_9PSEU</name>
<dbReference type="InterPro" id="IPR010197">
    <property type="entry name" value="OSBS/NAAAR"/>
</dbReference>
<dbReference type="Gene3D" id="3.30.390.10">
    <property type="entry name" value="Enolase-like, N-terminal domain"/>
    <property type="match status" value="1"/>
</dbReference>
<proteinExistence type="predicted"/>
<dbReference type="EC" id="4.2.1.113" evidence="5 6"/>